<gene>
    <name evidence="1" type="ORF">S01H1_14593</name>
</gene>
<feature type="non-terminal residue" evidence="1">
    <location>
        <position position="37"/>
    </location>
</feature>
<dbReference type="EMBL" id="BARS01007598">
    <property type="protein sequence ID" value="GAF67626.1"/>
    <property type="molecule type" value="Genomic_DNA"/>
</dbReference>
<evidence type="ECO:0000313" key="1">
    <source>
        <dbReference type="EMBL" id="GAF67626.1"/>
    </source>
</evidence>
<proteinExistence type="predicted"/>
<name>X0RX92_9ZZZZ</name>
<comment type="caution">
    <text evidence="1">The sequence shown here is derived from an EMBL/GenBank/DDBJ whole genome shotgun (WGS) entry which is preliminary data.</text>
</comment>
<organism evidence="1">
    <name type="scientific">marine sediment metagenome</name>
    <dbReference type="NCBI Taxonomy" id="412755"/>
    <lineage>
        <taxon>unclassified sequences</taxon>
        <taxon>metagenomes</taxon>
        <taxon>ecological metagenomes</taxon>
    </lineage>
</organism>
<reference evidence="1" key="1">
    <citation type="journal article" date="2014" name="Front. Microbiol.">
        <title>High frequency of phylogenetically diverse reductive dehalogenase-homologous genes in deep subseafloor sedimentary metagenomes.</title>
        <authorList>
            <person name="Kawai M."/>
            <person name="Futagami T."/>
            <person name="Toyoda A."/>
            <person name="Takaki Y."/>
            <person name="Nishi S."/>
            <person name="Hori S."/>
            <person name="Arai W."/>
            <person name="Tsubouchi T."/>
            <person name="Morono Y."/>
            <person name="Uchiyama I."/>
            <person name="Ito T."/>
            <person name="Fujiyama A."/>
            <person name="Inagaki F."/>
            <person name="Takami H."/>
        </authorList>
    </citation>
    <scope>NUCLEOTIDE SEQUENCE</scope>
    <source>
        <strain evidence="1">Expedition CK06-06</strain>
    </source>
</reference>
<accession>X0RX92</accession>
<sequence length="37" mass="4421">MGEQIKKYWDKLFADPIIVQVHDNKIIIQPQRTNNII</sequence>
<protein>
    <submittedName>
        <fullName evidence="1">Uncharacterized protein</fullName>
    </submittedName>
</protein>
<dbReference type="AlphaFoldDB" id="X0RX92"/>